<organism evidence="7 8">
    <name type="scientific">Gracilibacillus dipsosauri</name>
    <dbReference type="NCBI Taxonomy" id="178340"/>
    <lineage>
        <taxon>Bacteria</taxon>
        <taxon>Bacillati</taxon>
        <taxon>Bacillota</taxon>
        <taxon>Bacilli</taxon>
        <taxon>Bacillales</taxon>
        <taxon>Bacillaceae</taxon>
        <taxon>Gracilibacillus</taxon>
    </lineage>
</organism>
<evidence type="ECO:0000256" key="6">
    <source>
        <dbReference type="SAM" id="Phobius"/>
    </source>
</evidence>
<evidence type="ECO:0000256" key="4">
    <source>
        <dbReference type="ARBA" id="ARBA00022989"/>
    </source>
</evidence>
<keyword evidence="2" id="KW-1003">Cell membrane</keyword>
<dbReference type="NCBIfam" id="NF002460">
    <property type="entry name" value="PRK01658.1"/>
    <property type="match status" value="1"/>
</dbReference>
<evidence type="ECO:0000313" key="7">
    <source>
        <dbReference type="EMBL" id="PWU66850.1"/>
    </source>
</evidence>
<dbReference type="GO" id="GO:0005886">
    <property type="term" value="C:plasma membrane"/>
    <property type="evidence" value="ECO:0007669"/>
    <property type="project" value="UniProtKB-SubCell"/>
</dbReference>
<gene>
    <name evidence="7" type="ORF">DLJ74_18465</name>
</gene>
<feature type="transmembrane region" description="Helical" evidence="6">
    <location>
        <begin position="66"/>
        <end position="83"/>
    </location>
</feature>
<proteinExistence type="predicted"/>
<dbReference type="OrthoDB" id="3176438at2"/>
<dbReference type="PANTHER" id="PTHR33931">
    <property type="entry name" value="HOLIN-LIKE PROTEIN CIDA-RELATED"/>
    <property type="match status" value="1"/>
</dbReference>
<evidence type="ECO:0000256" key="3">
    <source>
        <dbReference type="ARBA" id="ARBA00022692"/>
    </source>
</evidence>
<dbReference type="Proteomes" id="UP000245624">
    <property type="component" value="Unassembled WGS sequence"/>
</dbReference>
<evidence type="ECO:0000256" key="5">
    <source>
        <dbReference type="ARBA" id="ARBA00023136"/>
    </source>
</evidence>
<dbReference type="RefSeq" id="WP_054861557.1">
    <property type="nucleotide sequence ID" value="NZ_JAJUIE010000005.1"/>
</dbReference>
<keyword evidence="3 6" id="KW-0812">Transmembrane</keyword>
<protein>
    <submittedName>
        <fullName evidence="7">CidA/LrgA family holin-like protein</fullName>
    </submittedName>
</protein>
<dbReference type="InterPro" id="IPR005538">
    <property type="entry name" value="LrgA/CidA"/>
</dbReference>
<keyword evidence="5 6" id="KW-0472">Membrane</keyword>
<feature type="transmembrane region" description="Helical" evidence="6">
    <location>
        <begin position="26"/>
        <end position="45"/>
    </location>
</feature>
<dbReference type="EMBL" id="QGTD01000020">
    <property type="protein sequence ID" value="PWU66850.1"/>
    <property type="molecule type" value="Genomic_DNA"/>
</dbReference>
<accession>A0A317KVY6</accession>
<evidence type="ECO:0000256" key="1">
    <source>
        <dbReference type="ARBA" id="ARBA00004651"/>
    </source>
</evidence>
<reference evidence="7 8" key="1">
    <citation type="submission" date="2018-05" db="EMBL/GenBank/DDBJ databases">
        <title>Genomic analysis of Gracilibacillus dipsosauri DD1 reveals novel features of a salt-tolerant amylase.</title>
        <authorList>
            <person name="Deutch C.E."/>
            <person name="Yang S."/>
        </authorList>
    </citation>
    <scope>NUCLEOTIDE SEQUENCE [LARGE SCALE GENOMIC DNA]</scope>
    <source>
        <strain evidence="7 8">DD1</strain>
    </source>
</reference>
<keyword evidence="8" id="KW-1185">Reference proteome</keyword>
<name>A0A317KVY6_9BACI</name>
<dbReference type="PANTHER" id="PTHR33931:SF2">
    <property type="entry name" value="HOLIN-LIKE PROTEIN CIDA"/>
    <property type="match status" value="1"/>
</dbReference>
<comment type="subcellular location">
    <subcellularLocation>
        <location evidence="1">Cell membrane</location>
        <topology evidence="1">Multi-pass membrane protein</topology>
    </subcellularLocation>
</comment>
<evidence type="ECO:0000313" key="8">
    <source>
        <dbReference type="Proteomes" id="UP000245624"/>
    </source>
</evidence>
<dbReference type="AlphaFoldDB" id="A0A317KVY6"/>
<sequence length="122" mass="13985">MKYILVPAQISMLFLFYYIGEWIQDLFSLLIPGSIIGMLLFFLLLQVKAIRVHWIEKGIDLLLKDMPIFFVPVTVGIVEYLDFLNGKGILILPIAFVSTLIVTVITAIISQKILHKRVESYE</sequence>
<dbReference type="Pfam" id="PF03788">
    <property type="entry name" value="LrgA"/>
    <property type="match status" value="1"/>
</dbReference>
<keyword evidence="4 6" id="KW-1133">Transmembrane helix</keyword>
<comment type="caution">
    <text evidence="7">The sequence shown here is derived from an EMBL/GenBank/DDBJ whole genome shotgun (WGS) entry which is preliminary data.</text>
</comment>
<feature type="transmembrane region" description="Helical" evidence="6">
    <location>
        <begin position="89"/>
        <end position="109"/>
    </location>
</feature>
<evidence type="ECO:0000256" key="2">
    <source>
        <dbReference type="ARBA" id="ARBA00022475"/>
    </source>
</evidence>